<dbReference type="PANTHER" id="PTHR21198">
    <property type="entry name" value="GLUTAMATE RACEMASE"/>
    <property type="match status" value="1"/>
</dbReference>
<organism evidence="3 4">
    <name type="scientific">Novosphingobium hassiacum</name>
    <dbReference type="NCBI Taxonomy" id="173676"/>
    <lineage>
        <taxon>Bacteria</taxon>
        <taxon>Pseudomonadati</taxon>
        <taxon>Pseudomonadota</taxon>
        <taxon>Alphaproteobacteria</taxon>
        <taxon>Sphingomonadales</taxon>
        <taxon>Sphingomonadaceae</taxon>
        <taxon>Novosphingobium</taxon>
    </lineage>
</organism>
<gene>
    <name evidence="3" type="ORF">GGQ88_002545</name>
</gene>
<protein>
    <submittedName>
        <fullName evidence="3">Aspartate racemase</fullName>
        <ecNumber evidence="3">5.1.1.13</ecNumber>
    </submittedName>
</protein>
<comment type="similarity">
    <text evidence="1">Belongs to the aspartate/glutamate racemases family.</text>
</comment>
<evidence type="ECO:0000313" key="3">
    <source>
        <dbReference type="EMBL" id="MBB3861273.1"/>
    </source>
</evidence>
<dbReference type="Gene3D" id="3.40.50.1860">
    <property type="match status" value="2"/>
</dbReference>
<dbReference type="SUPFAM" id="SSF53681">
    <property type="entry name" value="Aspartate/glutamate racemase"/>
    <property type="match status" value="2"/>
</dbReference>
<dbReference type="Proteomes" id="UP000562395">
    <property type="component" value="Unassembled WGS sequence"/>
</dbReference>
<dbReference type="InterPro" id="IPR015942">
    <property type="entry name" value="Asp/Glu/hydantoin_racemase"/>
</dbReference>
<dbReference type="InterPro" id="IPR004380">
    <property type="entry name" value="Asp_race"/>
</dbReference>
<dbReference type="Pfam" id="PF01177">
    <property type="entry name" value="Asp_Glu_race"/>
    <property type="match status" value="1"/>
</dbReference>
<dbReference type="NCBIfam" id="TIGR00035">
    <property type="entry name" value="asp_race"/>
    <property type="match status" value="1"/>
</dbReference>
<dbReference type="EMBL" id="JACICY010000005">
    <property type="protein sequence ID" value="MBB3861273.1"/>
    <property type="molecule type" value="Genomic_DNA"/>
</dbReference>
<comment type="caution">
    <text evidence="3">The sequence shown here is derived from an EMBL/GenBank/DDBJ whole genome shotgun (WGS) entry which is preliminary data.</text>
</comment>
<name>A0A7W6EWG9_9SPHN</name>
<evidence type="ECO:0000256" key="2">
    <source>
        <dbReference type="ARBA" id="ARBA00023235"/>
    </source>
</evidence>
<accession>A0A7W6EWG9</accession>
<sequence length="242" mass="26554">MPTGAVELWEYLTLRKIGLIGGMSWVSTRTYYEDINQLVQARTNKLASAPMLIESLDFSDLVRLSTPEQWDHAAQVLSDSARRLEQAGATALLIGANSMHKVYDKVAEAVSVPVIHIADVVAARMKQDGVTNATLLGTRNVVMESFYRKRLVAHGVTLIAPVIEDVEEVDRIIYEELMHGKATRAAERTFKTMLTTMGQQGAQAAVLGCTELDMVIDVDANVLPIYDGTRIHASAAVDWILG</sequence>
<dbReference type="RefSeq" id="WP_425490445.1">
    <property type="nucleotide sequence ID" value="NZ_JACICY010000005.1"/>
</dbReference>
<dbReference type="InterPro" id="IPR001920">
    <property type="entry name" value="Asp/Glu_race"/>
</dbReference>
<dbReference type="AlphaFoldDB" id="A0A7W6EWG9"/>
<keyword evidence="2 3" id="KW-0413">Isomerase</keyword>
<keyword evidence="4" id="KW-1185">Reference proteome</keyword>
<dbReference type="PANTHER" id="PTHR21198:SF7">
    <property type="entry name" value="ASPARTATE-GLUTAMATE RACEMASE FAMILY"/>
    <property type="match status" value="1"/>
</dbReference>
<reference evidence="3 4" key="1">
    <citation type="submission" date="2020-08" db="EMBL/GenBank/DDBJ databases">
        <title>Genomic Encyclopedia of Type Strains, Phase IV (KMG-IV): sequencing the most valuable type-strain genomes for metagenomic binning, comparative biology and taxonomic classification.</title>
        <authorList>
            <person name="Goeker M."/>
        </authorList>
    </citation>
    <scope>NUCLEOTIDE SEQUENCE [LARGE SCALE GENOMIC DNA]</scope>
    <source>
        <strain evidence="3 4">DSM 14552</strain>
    </source>
</reference>
<proteinExistence type="inferred from homology"/>
<dbReference type="GO" id="GO:0047689">
    <property type="term" value="F:aspartate racemase activity"/>
    <property type="evidence" value="ECO:0007669"/>
    <property type="project" value="UniProtKB-EC"/>
</dbReference>
<evidence type="ECO:0000313" key="4">
    <source>
        <dbReference type="Proteomes" id="UP000562395"/>
    </source>
</evidence>
<evidence type="ECO:0000256" key="1">
    <source>
        <dbReference type="ARBA" id="ARBA00007847"/>
    </source>
</evidence>
<dbReference type="EC" id="5.1.1.13" evidence="3"/>